<name>A0A5B9W5S3_9BACT</name>
<dbReference type="InterPro" id="IPR027558">
    <property type="entry name" value="Pre_pil_HX9DG_C"/>
</dbReference>
<dbReference type="Gene3D" id="3.30.700.10">
    <property type="entry name" value="Glycoprotein, Type 4 Pilin"/>
    <property type="match status" value="1"/>
</dbReference>
<dbReference type="InterPro" id="IPR011453">
    <property type="entry name" value="DUF1559"/>
</dbReference>
<dbReference type="OrthoDB" id="209901at2"/>
<reference evidence="2 3" key="1">
    <citation type="submission" date="2019-08" db="EMBL/GenBank/DDBJ databases">
        <title>Deep-cultivation of Planctomycetes and their phenomic and genomic characterization uncovers novel biology.</title>
        <authorList>
            <person name="Wiegand S."/>
            <person name="Jogler M."/>
            <person name="Boedeker C."/>
            <person name="Pinto D."/>
            <person name="Vollmers J."/>
            <person name="Rivas-Marin E."/>
            <person name="Kohn T."/>
            <person name="Peeters S.H."/>
            <person name="Heuer A."/>
            <person name="Rast P."/>
            <person name="Oberbeckmann S."/>
            <person name="Bunk B."/>
            <person name="Jeske O."/>
            <person name="Meyerdierks A."/>
            <person name="Storesund J.E."/>
            <person name="Kallscheuer N."/>
            <person name="Luecker S."/>
            <person name="Lage O.M."/>
            <person name="Pohl T."/>
            <person name="Merkel B.J."/>
            <person name="Hornburger P."/>
            <person name="Mueller R.-W."/>
            <person name="Bruemmer F."/>
            <person name="Labrenz M."/>
            <person name="Spormann A.M."/>
            <person name="Op den Camp H."/>
            <person name="Overmann J."/>
            <person name="Amann R."/>
            <person name="Jetten M.S.M."/>
            <person name="Mascher T."/>
            <person name="Medema M.H."/>
            <person name="Devos D.P."/>
            <person name="Kaster A.-K."/>
            <person name="Ovreas L."/>
            <person name="Rohde M."/>
            <person name="Galperin M.Y."/>
            <person name="Jogler C."/>
        </authorList>
    </citation>
    <scope>NUCLEOTIDE SEQUENCE [LARGE SCALE GENOMIC DNA]</scope>
    <source>
        <strain evidence="2 3">OJF2</strain>
    </source>
</reference>
<dbReference type="RefSeq" id="WP_148595140.1">
    <property type="nucleotide sequence ID" value="NZ_CP042997.1"/>
</dbReference>
<dbReference type="Proteomes" id="UP000324233">
    <property type="component" value="Chromosome"/>
</dbReference>
<organism evidence="2 3">
    <name type="scientific">Aquisphaera giovannonii</name>
    <dbReference type="NCBI Taxonomy" id="406548"/>
    <lineage>
        <taxon>Bacteria</taxon>
        <taxon>Pseudomonadati</taxon>
        <taxon>Planctomycetota</taxon>
        <taxon>Planctomycetia</taxon>
        <taxon>Isosphaerales</taxon>
        <taxon>Isosphaeraceae</taxon>
        <taxon>Aquisphaera</taxon>
    </lineage>
</organism>
<feature type="domain" description="DUF1559" evidence="1">
    <location>
        <begin position="34"/>
        <end position="328"/>
    </location>
</feature>
<dbReference type="KEGG" id="agv:OJF2_38720"/>
<proteinExistence type="predicted"/>
<dbReference type="InterPro" id="IPR045584">
    <property type="entry name" value="Pilin-like"/>
</dbReference>
<dbReference type="Pfam" id="PF07596">
    <property type="entry name" value="SBP_bac_10"/>
    <property type="match status" value="1"/>
</dbReference>
<dbReference type="EMBL" id="CP042997">
    <property type="protein sequence ID" value="QEH35321.1"/>
    <property type="molecule type" value="Genomic_DNA"/>
</dbReference>
<dbReference type="SUPFAM" id="SSF54523">
    <property type="entry name" value="Pili subunits"/>
    <property type="match status" value="1"/>
</dbReference>
<keyword evidence="3" id="KW-1185">Reference proteome</keyword>
<sequence>MPNRKDRRGFTLIELLVVIAIIAVLIALLLPAVQSAREAARRIQCTNNLKQVGLAVHNYEGSAGVLPLGCAVWFDKSGNPYFNGWGITARLLPFLEGSNAFNAANFSLANESIQNDTIMRLTVAAYLCPSDGKNTEIFVDDGQPRNNTNYAFNRGDWYVWGGLSATVDPRSPFRANRCVRLAAVTDGLSNTLFAAEVKTHTPYLLNCSGLAYSPVNATPIPGPNDSPASVAQYTSCGGGSAELRPDSGHAEWEDGNTSQAGFTTAWTPNKVTPGTFGGTIVPDTDLIAIREENGGPTFAAVTARSYHPGGVDVLLGDGSVRFIKSTIDGMTWRALGSVSGGEVISADAY</sequence>
<dbReference type="NCBIfam" id="TIGR02532">
    <property type="entry name" value="IV_pilin_GFxxxE"/>
    <property type="match status" value="1"/>
</dbReference>
<dbReference type="AlphaFoldDB" id="A0A5B9W5S3"/>
<dbReference type="PANTHER" id="PTHR30093:SF2">
    <property type="entry name" value="TYPE II SECRETION SYSTEM PROTEIN H"/>
    <property type="match status" value="1"/>
</dbReference>
<dbReference type="InterPro" id="IPR012902">
    <property type="entry name" value="N_methyl_site"/>
</dbReference>
<evidence type="ECO:0000259" key="1">
    <source>
        <dbReference type="Pfam" id="PF07596"/>
    </source>
</evidence>
<dbReference type="NCBIfam" id="TIGR04294">
    <property type="entry name" value="pre_pil_HX9DG"/>
    <property type="match status" value="1"/>
</dbReference>
<dbReference type="PROSITE" id="PS00409">
    <property type="entry name" value="PROKAR_NTER_METHYL"/>
    <property type="match status" value="1"/>
</dbReference>
<gene>
    <name evidence="2" type="ORF">OJF2_38720</name>
</gene>
<evidence type="ECO:0000313" key="3">
    <source>
        <dbReference type="Proteomes" id="UP000324233"/>
    </source>
</evidence>
<dbReference type="Pfam" id="PF07963">
    <property type="entry name" value="N_methyl"/>
    <property type="match status" value="1"/>
</dbReference>
<evidence type="ECO:0000313" key="2">
    <source>
        <dbReference type="EMBL" id="QEH35321.1"/>
    </source>
</evidence>
<accession>A0A5B9W5S3</accession>
<dbReference type="PANTHER" id="PTHR30093">
    <property type="entry name" value="GENERAL SECRETION PATHWAY PROTEIN G"/>
    <property type="match status" value="1"/>
</dbReference>
<protein>
    <submittedName>
        <fullName evidence="2">Putative major pilin subunit</fullName>
    </submittedName>
</protein>